<dbReference type="EMBL" id="VTUX01000010">
    <property type="protein sequence ID" value="KAA1188388.1"/>
    <property type="molecule type" value="Genomic_DNA"/>
</dbReference>
<dbReference type="RefSeq" id="WP_149612853.1">
    <property type="nucleotide sequence ID" value="NZ_VTUX01000010.1"/>
</dbReference>
<protein>
    <recommendedName>
        <fullName evidence="3">NIPSNAP family protein</fullName>
    </recommendedName>
</protein>
<proteinExistence type="predicted"/>
<reference evidence="1 2" key="1">
    <citation type="submission" date="2019-09" db="EMBL/GenBank/DDBJ databases">
        <authorList>
            <person name="Chen X.-Y."/>
        </authorList>
    </citation>
    <scope>NUCLEOTIDE SEQUENCE [LARGE SCALE GENOMIC DNA]</scope>
    <source>
        <strain evidence="1 2">NY5</strain>
    </source>
</reference>
<evidence type="ECO:0008006" key="3">
    <source>
        <dbReference type="Google" id="ProtNLM"/>
    </source>
</evidence>
<sequence>MQQALAQAPAGPSPVEAFFCNMADGKDMKDLMAVTDRFKKWADKNDPDYSAWILTPRFGQFAEMPGVVWLGSNRDGNAMGKGLEKWIASGGDIQDGFNDVLRCGAHTVASSVEINAPDGPPKDGVVMFTQCKIAEGSDWRKAIDAHKKYASSMRALGAKNSNWLFFPMIGGMQDRGFDYWGVSTFNGWSDYFAAYELYVTGGGWQKGMEAMKDTAACGVGSASVWDVKLVRLGAQ</sequence>
<name>A0A5B0WPK9_9GAMM</name>
<keyword evidence="2" id="KW-1185">Reference proteome</keyword>
<evidence type="ECO:0000313" key="2">
    <source>
        <dbReference type="Proteomes" id="UP000323708"/>
    </source>
</evidence>
<dbReference type="Proteomes" id="UP000323708">
    <property type="component" value="Unassembled WGS sequence"/>
</dbReference>
<dbReference type="AlphaFoldDB" id="A0A5B0WPK9"/>
<organism evidence="1 2">
    <name type="scientific">Pseudohalioglobus sediminis</name>
    <dbReference type="NCBI Taxonomy" id="2606449"/>
    <lineage>
        <taxon>Bacteria</taxon>
        <taxon>Pseudomonadati</taxon>
        <taxon>Pseudomonadota</taxon>
        <taxon>Gammaproteobacteria</taxon>
        <taxon>Cellvibrionales</taxon>
        <taxon>Halieaceae</taxon>
        <taxon>Pseudohalioglobus</taxon>
    </lineage>
</organism>
<gene>
    <name evidence="1" type="ORF">F0M18_17980</name>
</gene>
<comment type="caution">
    <text evidence="1">The sequence shown here is derived from an EMBL/GenBank/DDBJ whole genome shotgun (WGS) entry which is preliminary data.</text>
</comment>
<evidence type="ECO:0000313" key="1">
    <source>
        <dbReference type="EMBL" id="KAA1188388.1"/>
    </source>
</evidence>
<accession>A0A5B0WPK9</accession>